<dbReference type="InterPro" id="IPR009081">
    <property type="entry name" value="PP-bd_ACP"/>
</dbReference>
<evidence type="ECO:0000259" key="3">
    <source>
        <dbReference type="PROSITE" id="PS50075"/>
    </source>
</evidence>
<evidence type="ECO:0000313" key="5">
    <source>
        <dbReference type="Proteomes" id="UP000014155"/>
    </source>
</evidence>
<dbReference type="EMBL" id="AORV01000037">
    <property type="protein sequence ID" value="EMS71443.1"/>
    <property type="molecule type" value="Genomic_DNA"/>
</dbReference>
<dbReference type="eggNOG" id="ENOG5033N4W">
    <property type="taxonomic scope" value="Bacteria"/>
</dbReference>
<dbReference type="STRING" id="1195236.CTER_2665"/>
<evidence type="ECO:0000256" key="2">
    <source>
        <dbReference type="ARBA" id="ARBA00022553"/>
    </source>
</evidence>
<keyword evidence="5" id="KW-1185">Reference proteome</keyword>
<sequence>MIQEKIKHIIAKNLDLQVPLQDIRIDTKLADIGISSITFIKIIVAIETEFDFQFDDVNLDYGKYPDLGSLISYVQFKVNE</sequence>
<dbReference type="InterPro" id="IPR006162">
    <property type="entry name" value="Ppantetheine_attach_site"/>
</dbReference>
<dbReference type="RefSeq" id="WP_004626405.1">
    <property type="nucleotide sequence ID" value="NZ_AORV01000037.1"/>
</dbReference>
<reference evidence="4 5" key="1">
    <citation type="journal article" date="2013" name="Genome Announc.">
        <title>Draft Genome Sequence of the Cellulolytic, Mesophilic, Anaerobic Bacterium Clostridium termitidis Strain CT1112 (DSM 5398).</title>
        <authorList>
            <person name="Lal S."/>
            <person name="Ramachandran U."/>
            <person name="Zhang X."/>
            <person name="Munir R."/>
            <person name="Sparling R."/>
            <person name="Levin D.B."/>
        </authorList>
    </citation>
    <scope>NUCLEOTIDE SEQUENCE [LARGE SCALE GENOMIC DNA]</scope>
    <source>
        <strain evidence="4 5">CT1112</strain>
    </source>
</reference>
<dbReference type="Gene3D" id="1.10.1200.10">
    <property type="entry name" value="ACP-like"/>
    <property type="match status" value="1"/>
</dbReference>
<dbReference type="PROSITE" id="PS00012">
    <property type="entry name" value="PHOSPHOPANTETHEINE"/>
    <property type="match status" value="1"/>
</dbReference>
<name>S0FSH4_RUMCE</name>
<keyword evidence="2" id="KW-0597">Phosphoprotein</keyword>
<comment type="caution">
    <text evidence="4">The sequence shown here is derived from an EMBL/GenBank/DDBJ whole genome shotgun (WGS) entry which is preliminary data.</text>
</comment>
<protein>
    <submittedName>
        <fullName evidence="4">Phosphopantetheine attachment site</fullName>
    </submittedName>
</protein>
<dbReference type="Proteomes" id="UP000014155">
    <property type="component" value="Unassembled WGS sequence"/>
</dbReference>
<dbReference type="PROSITE" id="PS50075">
    <property type="entry name" value="CARRIER"/>
    <property type="match status" value="1"/>
</dbReference>
<proteinExistence type="predicted"/>
<keyword evidence="1" id="KW-0596">Phosphopantetheine</keyword>
<dbReference type="Pfam" id="PF00550">
    <property type="entry name" value="PP-binding"/>
    <property type="match status" value="1"/>
</dbReference>
<feature type="domain" description="Carrier" evidence="3">
    <location>
        <begin position="1"/>
        <end position="78"/>
    </location>
</feature>
<dbReference type="InterPro" id="IPR036736">
    <property type="entry name" value="ACP-like_sf"/>
</dbReference>
<evidence type="ECO:0000256" key="1">
    <source>
        <dbReference type="ARBA" id="ARBA00022450"/>
    </source>
</evidence>
<organism evidence="4 5">
    <name type="scientific">Ruminiclostridium cellobioparum subsp. termitidis CT1112</name>
    <dbReference type="NCBI Taxonomy" id="1195236"/>
    <lineage>
        <taxon>Bacteria</taxon>
        <taxon>Bacillati</taxon>
        <taxon>Bacillota</taxon>
        <taxon>Clostridia</taxon>
        <taxon>Eubacteriales</taxon>
        <taxon>Oscillospiraceae</taxon>
        <taxon>Ruminiclostridium</taxon>
    </lineage>
</organism>
<dbReference type="PATRIC" id="fig|1195236.3.peg.2985"/>
<evidence type="ECO:0000313" key="4">
    <source>
        <dbReference type="EMBL" id="EMS71443.1"/>
    </source>
</evidence>
<dbReference type="AlphaFoldDB" id="S0FSH4"/>
<gene>
    <name evidence="4" type="ORF">CTER_2665</name>
</gene>
<accession>S0FSH4</accession>
<dbReference type="SUPFAM" id="SSF47336">
    <property type="entry name" value="ACP-like"/>
    <property type="match status" value="1"/>
</dbReference>